<gene>
    <name evidence="3" type="ORF">ACFOD4_09425</name>
</gene>
<keyword evidence="4" id="KW-1185">Reference proteome</keyword>
<dbReference type="EMBL" id="JBHRTN010000008">
    <property type="protein sequence ID" value="MFC3125282.1"/>
    <property type="molecule type" value="Genomic_DNA"/>
</dbReference>
<comment type="caution">
    <text evidence="3">The sequence shown here is derived from an EMBL/GenBank/DDBJ whole genome shotgun (WGS) entry which is preliminary data.</text>
</comment>
<reference evidence="4" key="1">
    <citation type="journal article" date="2019" name="Int. J. Syst. Evol. Microbiol.">
        <title>The Global Catalogue of Microorganisms (GCM) 10K type strain sequencing project: providing services to taxonomists for standard genome sequencing and annotation.</title>
        <authorList>
            <consortium name="The Broad Institute Genomics Platform"/>
            <consortium name="The Broad Institute Genome Sequencing Center for Infectious Disease"/>
            <person name="Wu L."/>
            <person name="Ma J."/>
        </authorList>
    </citation>
    <scope>NUCLEOTIDE SEQUENCE [LARGE SCALE GENOMIC DNA]</scope>
    <source>
        <strain evidence="4">KCTC 52094</strain>
    </source>
</reference>
<dbReference type="InterPro" id="IPR010331">
    <property type="entry name" value="ExoD"/>
</dbReference>
<feature type="transmembrane region" description="Helical" evidence="2">
    <location>
        <begin position="204"/>
        <end position="228"/>
    </location>
</feature>
<sequence length="235" mass="24758">MDGRSGAAAPAAATGRFFPAHDREEPGHRPSGHDPHGHDGAPITRIITEVAATFPGERISLGEMAEAFGERAFGLLILLLCLPSLLPGMASVFGLPMLILGVQMGMGRTRPALPRFLARQTVKRTDLLRLASASTRGLSFVERFVRPRPGWFIQPAGERLVGWLTVLSAVMLILPGPGTNGPPAFGTIIMALGVVEQDSRVTGWGVAATAAGCLFALGVLAALCWFGLQAVGLLF</sequence>
<organism evidence="3 4">
    <name type="scientific">Teichococcus globiformis</name>
    <dbReference type="NCBI Taxonomy" id="2307229"/>
    <lineage>
        <taxon>Bacteria</taxon>
        <taxon>Pseudomonadati</taxon>
        <taxon>Pseudomonadota</taxon>
        <taxon>Alphaproteobacteria</taxon>
        <taxon>Acetobacterales</taxon>
        <taxon>Roseomonadaceae</taxon>
        <taxon>Roseomonas</taxon>
    </lineage>
</organism>
<evidence type="ECO:0000313" key="3">
    <source>
        <dbReference type="EMBL" id="MFC3125282.1"/>
    </source>
</evidence>
<dbReference type="PANTHER" id="PTHR41795:SF1">
    <property type="entry name" value="EXOPOLYSACCHARIDE SYNTHESIS PROTEIN"/>
    <property type="match status" value="1"/>
</dbReference>
<feature type="transmembrane region" description="Helical" evidence="2">
    <location>
        <begin position="72"/>
        <end position="100"/>
    </location>
</feature>
<feature type="compositionally biased region" description="Basic and acidic residues" evidence="1">
    <location>
        <begin position="19"/>
        <end position="39"/>
    </location>
</feature>
<keyword evidence="2" id="KW-0812">Transmembrane</keyword>
<evidence type="ECO:0000256" key="1">
    <source>
        <dbReference type="SAM" id="MobiDB-lite"/>
    </source>
</evidence>
<dbReference type="Proteomes" id="UP001595593">
    <property type="component" value="Unassembled WGS sequence"/>
</dbReference>
<evidence type="ECO:0000313" key="4">
    <source>
        <dbReference type="Proteomes" id="UP001595593"/>
    </source>
</evidence>
<keyword evidence="2" id="KW-0472">Membrane</keyword>
<evidence type="ECO:0000256" key="2">
    <source>
        <dbReference type="SAM" id="Phobius"/>
    </source>
</evidence>
<feature type="region of interest" description="Disordered" evidence="1">
    <location>
        <begin position="1"/>
        <end position="41"/>
    </location>
</feature>
<name>A0ABV7FY15_9PROT</name>
<proteinExistence type="predicted"/>
<dbReference type="Pfam" id="PF06055">
    <property type="entry name" value="ExoD"/>
    <property type="match status" value="1"/>
</dbReference>
<dbReference type="PANTHER" id="PTHR41795">
    <property type="entry name" value="EXOPOLYSACCHARIDE SYNTHESIS PROTEIN"/>
    <property type="match status" value="1"/>
</dbReference>
<accession>A0ABV7FY15</accession>
<keyword evidence="2" id="KW-1133">Transmembrane helix</keyword>
<dbReference type="RefSeq" id="WP_379595865.1">
    <property type="nucleotide sequence ID" value="NZ_JBHRTN010000008.1"/>
</dbReference>
<protein>
    <submittedName>
        <fullName evidence="3">Exopolysaccharide biosynthesis protein</fullName>
    </submittedName>
</protein>